<evidence type="ECO:0000256" key="2">
    <source>
        <dbReference type="SAM" id="Phobius"/>
    </source>
</evidence>
<accession>A0ABY2XCD3</accession>
<keyword evidence="2" id="KW-0472">Membrane</keyword>
<evidence type="ECO:0008006" key="5">
    <source>
        <dbReference type="Google" id="ProtNLM"/>
    </source>
</evidence>
<organism evidence="3 4">
    <name type="scientific">Arenibacterium halophilum</name>
    <dbReference type="NCBI Taxonomy" id="2583821"/>
    <lineage>
        <taxon>Bacteria</taxon>
        <taxon>Pseudomonadati</taxon>
        <taxon>Pseudomonadota</taxon>
        <taxon>Alphaproteobacteria</taxon>
        <taxon>Rhodobacterales</taxon>
        <taxon>Paracoccaceae</taxon>
        <taxon>Arenibacterium</taxon>
    </lineage>
</organism>
<keyword evidence="2" id="KW-1133">Transmembrane helix</keyword>
<feature type="compositionally biased region" description="Basic and acidic residues" evidence="1">
    <location>
        <begin position="55"/>
        <end position="69"/>
    </location>
</feature>
<keyword evidence="4" id="KW-1185">Reference proteome</keyword>
<feature type="transmembrane region" description="Helical" evidence="2">
    <location>
        <begin position="169"/>
        <end position="188"/>
    </location>
</feature>
<protein>
    <recommendedName>
        <fullName evidence="5">LytR cell envelope-related transcriptional attenuator</fullName>
    </recommendedName>
</protein>
<reference evidence="3 4" key="1">
    <citation type="submission" date="2019-05" db="EMBL/GenBank/DDBJ databases">
        <title>Marivita sp. nov. isolated from sea sediment.</title>
        <authorList>
            <person name="Kim W."/>
        </authorList>
    </citation>
    <scope>NUCLEOTIDE SEQUENCE [LARGE SCALE GENOMIC DNA]</scope>
    <source>
        <strain evidence="3 4">CAU 1492</strain>
    </source>
</reference>
<dbReference type="RefSeq" id="WP_138864152.1">
    <property type="nucleotide sequence ID" value="NZ_VCPC01000002.1"/>
</dbReference>
<evidence type="ECO:0000313" key="4">
    <source>
        <dbReference type="Proteomes" id="UP001191082"/>
    </source>
</evidence>
<comment type="caution">
    <text evidence="3">The sequence shown here is derived from an EMBL/GenBank/DDBJ whole genome shotgun (WGS) entry which is preliminary data.</text>
</comment>
<evidence type="ECO:0000256" key="1">
    <source>
        <dbReference type="SAM" id="MobiDB-lite"/>
    </source>
</evidence>
<dbReference type="EMBL" id="VCPC01000002">
    <property type="protein sequence ID" value="TMV13599.1"/>
    <property type="molecule type" value="Genomic_DNA"/>
</dbReference>
<evidence type="ECO:0000313" key="3">
    <source>
        <dbReference type="EMBL" id="TMV13599.1"/>
    </source>
</evidence>
<name>A0ABY2XCD3_9RHOB</name>
<gene>
    <name evidence="3" type="ORF">FGK64_12760</name>
</gene>
<dbReference type="Proteomes" id="UP001191082">
    <property type="component" value="Unassembled WGS sequence"/>
</dbReference>
<feature type="region of interest" description="Disordered" evidence="1">
    <location>
        <begin position="107"/>
        <end position="139"/>
    </location>
</feature>
<sequence>MGNVKRHVSLAASNEDTREAGYLDRTLSWSERLRLAREARTVTLGDAPERRVLPVRKPWEREAEPEEKGTAQNDPVELAQLITLNADNPEQARKTVRERRAELISQFAARSDPATYDAEPETDQTGPDGTVLDPVSDRKASVAQARPISKPLSTGFAAAQGTPRRRWPIFAALVLALAMLGAGAIIVLTRAEPAVAPSSDETSAVRPVVPAVVARAPQPSSAMLAPGDVQAGPDAPIASSAGPVRRVPALLSEDPALIDERVPTRSTRVAMPVFPTSPRLVPIAPSIASPSIASQQAWIAEDTARTDFHATAPGEMHLPSSDQMPICLGCDASGLTGLAGLDVVVHTAHLNAPNGEALRAALALAGANSLRERYAPIAASQGQVRYYDAAQADTARQVAGMFGGTVVDLTWYRPRPETPRLDILLPGGA</sequence>
<proteinExistence type="predicted"/>
<feature type="region of interest" description="Disordered" evidence="1">
    <location>
        <begin position="55"/>
        <end position="74"/>
    </location>
</feature>
<keyword evidence="2" id="KW-0812">Transmembrane</keyword>